<evidence type="ECO:0000256" key="6">
    <source>
        <dbReference type="ARBA" id="ARBA00023284"/>
    </source>
</evidence>
<evidence type="ECO:0000256" key="4">
    <source>
        <dbReference type="ARBA" id="ARBA00023002"/>
    </source>
</evidence>
<dbReference type="AlphaFoldDB" id="A0A2X0PGY0"/>
<feature type="domain" description="Thioredoxin" evidence="11">
    <location>
        <begin position="114"/>
        <end position="260"/>
    </location>
</feature>
<feature type="compositionally biased region" description="Basic and acidic residues" evidence="10">
    <location>
        <begin position="57"/>
        <end position="74"/>
    </location>
</feature>
<protein>
    <recommendedName>
        <fullName evidence="1">thioredoxin-dependent peroxiredoxin</fullName>
        <ecNumber evidence="1">1.11.1.24</ecNumber>
    </recommendedName>
    <alternativeName>
        <fullName evidence="7">Thioredoxin peroxidase</fullName>
    </alternativeName>
</protein>
<dbReference type="STRING" id="796604.A0A2X0PGY0"/>
<keyword evidence="3" id="KW-0049">Antioxidant</keyword>
<comment type="catalytic activity">
    <reaction evidence="9">
        <text>a hydroperoxide + [thioredoxin]-dithiol = an alcohol + [thioredoxin]-disulfide + H2O</text>
        <dbReference type="Rhea" id="RHEA:62620"/>
        <dbReference type="Rhea" id="RHEA-COMP:10698"/>
        <dbReference type="Rhea" id="RHEA-COMP:10700"/>
        <dbReference type="ChEBI" id="CHEBI:15377"/>
        <dbReference type="ChEBI" id="CHEBI:29950"/>
        <dbReference type="ChEBI" id="CHEBI:30879"/>
        <dbReference type="ChEBI" id="CHEBI:35924"/>
        <dbReference type="ChEBI" id="CHEBI:50058"/>
        <dbReference type="EC" id="1.11.1.24"/>
    </reaction>
</comment>
<name>A0A2X0PGY0_9BASI</name>
<dbReference type="InterPro" id="IPR000866">
    <property type="entry name" value="AhpC/TSA"/>
</dbReference>
<dbReference type="GO" id="GO:0034599">
    <property type="term" value="P:cellular response to oxidative stress"/>
    <property type="evidence" value="ECO:0007669"/>
    <property type="project" value="TreeGrafter"/>
</dbReference>
<feature type="region of interest" description="Disordered" evidence="10">
    <location>
        <begin position="1"/>
        <end position="111"/>
    </location>
</feature>
<keyword evidence="5" id="KW-1015">Disulfide bond</keyword>
<feature type="compositionally biased region" description="Polar residues" evidence="10">
    <location>
        <begin position="1"/>
        <end position="16"/>
    </location>
</feature>
<evidence type="ECO:0000256" key="10">
    <source>
        <dbReference type="SAM" id="MobiDB-lite"/>
    </source>
</evidence>
<dbReference type="Gene3D" id="3.40.30.10">
    <property type="entry name" value="Glutaredoxin"/>
    <property type="match status" value="1"/>
</dbReference>
<keyword evidence="13" id="KW-1185">Reference proteome</keyword>
<evidence type="ECO:0000259" key="11">
    <source>
        <dbReference type="PROSITE" id="PS51352"/>
    </source>
</evidence>
<keyword evidence="4" id="KW-0560">Oxidoreductase</keyword>
<dbReference type="PANTHER" id="PTHR42801">
    <property type="entry name" value="THIOREDOXIN-DEPENDENT PEROXIDE REDUCTASE"/>
    <property type="match status" value="1"/>
</dbReference>
<evidence type="ECO:0000256" key="1">
    <source>
        <dbReference type="ARBA" id="ARBA00013017"/>
    </source>
</evidence>
<dbReference type="EC" id="1.11.1.24" evidence="1"/>
<dbReference type="PROSITE" id="PS51352">
    <property type="entry name" value="THIOREDOXIN_2"/>
    <property type="match status" value="1"/>
</dbReference>
<comment type="similarity">
    <text evidence="8">Belongs to the peroxiredoxin family. BCP/PrxQ subfamily.</text>
</comment>
<proteinExistence type="inferred from homology"/>
<keyword evidence="6" id="KW-0676">Redox-active center</keyword>
<dbReference type="SUPFAM" id="SSF52833">
    <property type="entry name" value="Thioredoxin-like"/>
    <property type="match status" value="1"/>
</dbReference>
<sequence length="269" mass="28375">MAPKRPSTSTADSSSVPPVPSEAHSRRSTRSSLGGTGGATSSPTKDEEQTKTSSNGTKDKKGEEAQSTSKDAEASKVGAGKAGKAGKASKAGEIEQAAEEAEPAAKKAKKDGVYKRNDIIEDIVLQDENDSPVSLKSLYDASGTSLVIFSYPRANTPGCTNQACGYRDIHGEFIELGFQVVGLSTDKPGAQMNWKKVKNLPYTLLSDPKKELLSRLGATDAKKRCHWVIEKGGRLAEQDIGVKPASDPTNALNIAKALASTTKGKPTQK</sequence>
<reference evidence="12 13" key="1">
    <citation type="submission" date="2016-11" db="EMBL/GenBank/DDBJ databases">
        <authorList>
            <person name="Jaros S."/>
            <person name="Januszkiewicz K."/>
            <person name="Wedrychowicz H."/>
        </authorList>
    </citation>
    <scope>NUCLEOTIDE SEQUENCE [LARGE SCALE GENOMIC DNA]</scope>
</reference>
<dbReference type="InterPro" id="IPR013766">
    <property type="entry name" value="Thioredoxin_domain"/>
</dbReference>
<dbReference type="Pfam" id="PF00578">
    <property type="entry name" value="AhpC-TSA"/>
    <property type="match status" value="1"/>
</dbReference>
<dbReference type="EMBL" id="FQNC01000062">
    <property type="protein sequence ID" value="SGY93942.1"/>
    <property type="molecule type" value="Genomic_DNA"/>
</dbReference>
<dbReference type="GO" id="GO:0005737">
    <property type="term" value="C:cytoplasm"/>
    <property type="evidence" value="ECO:0007669"/>
    <property type="project" value="TreeGrafter"/>
</dbReference>
<evidence type="ECO:0000313" key="12">
    <source>
        <dbReference type="EMBL" id="SGY93942.1"/>
    </source>
</evidence>
<feature type="compositionally biased region" description="Low complexity" evidence="10">
    <location>
        <begin position="85"/>
        <end position="95"/>
    </location>
</feature>
<dbReference type="CDD" id="cd03017">
    <property type="entry name" value="PRX_BCP"/>
    <property type="match status" value="1"/>
</dbReference>
<evidence type="ECO:0000256" key="2">
    <source>
        <dbReference type="ARBA" id="ARBA00022559"/>
    </source>
</evidence>
<evidence type="ECO:0000256" key="5">
    <source>
        <dbReference type="ARBA" id="ARBA00023157"/>
    </source>
</evidence>
<evidence type="ECO:0000256" key="8">
    <source>
        <dbReference type="ARBA" id="ARBA00038489"/>
    </source>
</evidence>
<keyword evidence="2" id="KW-0575">Peroxidase</keyword>
<dbReference type="GO" id="GO:0008379">
    <property type="term" value="F:thioredoxin peroxidase activity"/>
    <property type="evidence" value="ECO:0007669"/>
    <property type="project" value="TreeGrafter"/>
</dbReference>
<accession>A0A2X0PGY0</accession>
<dbReference type="InterPro" id="IPR050924">
    <property type="entry name" value="Peroxiredoxin_BCP/PrxQ"/>
</dbReference>
<gene>
    <name evidence="12" type="primary">BQ5605_C037g11618</name>
    <name evidence="12" type="ORF">BQ5605_C037G11618</name>
</gene>
<dbReference type="PANTHER" id="PTHR42801:SF23">
    <property type="entry name" value="PEROXIREDOXIN DOT5"/>
    <property type="match status" value="1"/>
</dbReference>
<dbReference type="GO" id="GO:0045454">
    <property type="term" value="P:cell redox homeostasis"/>
    <property type="evidence" value="ECO:0007669"/>
    <property type="project" value="TreeGrafter"/>
</dbReference>
<evidence type="ECO:0000256" key="3">
    <source>
        <dbReference type="ARBA" id="ARBA00022862"/>
    </source>
</evidence>
<dbReference type="Proteomes" id="UP000249464">
    <property type="component" value="Unassembled WGS sequence"/>
</dbReference>
<evidence type="ECO:0000256" key="9">
    <source>
        <dbReference type="ARBA" id="ARBA00049091"/>
    </source>
</evidence>
<evidence type="ECO:0000313" key="13">
    <source>
        <dbReference type="Proteomes" id="UP000249464"/>
    </source>
</evidence>
<evidence type="ECO:0000256" key="7">
    <source>
        <dbReference type="ARBA" id="ARBA00032824"/>
    </source>
</evidence>
<dbReference type="InterPro" id="IPR036249">
    <property type="entry name" value="Thioredoxin-like_sf"/>
</dbReference>
<organism evidence="12 13">
    <name type="scientific">Microbotryum silenes-dioicae</name>
    <dbReference type="NCBI Taxonomy" id="796604"/>
    <lineage>
        <taxon>Eukaryota</taxon>
        <taxon>Fungi</taxon>
        <taxon>Dikarya</taxon>
        <taxon>Basidiomycota</taxon>
        <taxon>Pucciniomycotina</taxon>
        <taxon>Microbotryomycetes</taxon>
        <taxon>Microbotryales</taxon>
        <taxon>Microbotryaceae</taxon>
        <taxon>Microbotryum</taxon>
    </lineage>
</organism>